<keyword evidence="1" id="KW-0540">Nuclease</keyword>
<keyword evidence="7" id="KW-0808">Transferase</keyword>
<organism evidence="7 8">
    <name type="scientific">Photobacterium aquimaris</name>
    <dbReference type="NCBI Taxonomy" id="512643"/>
    <lineage>
        <taxon>Bacteria</taxon>
        <taxon>Pseudomonadati</taxon>
        <taxon>Pseudomonadota</taxon>
        <taxon>Gammaproteobacteria</taxon>
        <taxon>Vibrionales</taxon>
        <taxon>Vibrionaceae</taxon>
        <taxon>Photobacterium</taxon>
    </lineage>
</organism>
<comment type="function">
    <text evidence="4">DNA polymerase III is a complex, multichain enzyme responsible for most of the replicative synthesis in bacteria. The epsilon subunit contain the editing function and is a proofreading 3'-5' exonuclease.</text>
</comment>
<dbReference type="GO" id="GO:0005829">
    <property type="term" value="C:cytosol"/>
    <property type="evidence" value="ECO:0007669"/>
    <property type="project" value="TreeGrafter"/>
</dbReference>
<evidence type="ECO:0000259" key="6">
    <source>
        <dbReference type="SMART" id="SM00479"/>
    </source>
</evidence>
<dbReference type="PANTHER" id="PTHR30231:SF4">
    <property type="entry name" value="PROTEIN NEN2"/>
    <property type="match status" value="1"/>
</dbReference>
<feature type="domain" description="Exonuclease" evidence="6">
    <location>
        <begin position="10"/>
        <end position="172"/>
    </location>
</feature>
<proteinExistence type="predicted"/>
<dbReference type="InterPro" id="IPR036397">
    <property type="entry name" value="RNaseH_sf"/>
</dbReference>
<evidence type="ECO:0000256" key="3">
    <source>
        <dbReference type="ARBA" id="ARBA00022839"/>
    </source>
</evidence>
<evidence type="ECO:0000256" key="1">
    <source>
        <dbReference type="ARBA" id="ARBA00022722"/>
    </source>
</evidence>
<dbReference type="GO" id="GO:0008408">
    <property type="term" value="F:3'-5' exonuclease activity"/>
    <property type="evidence" value="ECO:0007669"/>
    <property type="project" value="TreeGrafter"/>
</dbReference>
<keyword evidence="8" id="KW-1185">Reference proteome</keyword>
<dbReference type="Proteomes" id="UP000196485">
    <property type="component" value="Unassembled WGS sequence"/>
</dbReference>
<keyword evidence="3" id="KW-0269">Exonuclease</keyword>
<comment type="subunit">
    <text evidence="5">DNA polymerase III contains a core (composed of alpha, epsilon and theta chains) that associates with a tau subunit. This core dimerizes to form the POLIII' complex. PolIII' associates with the gamma complex (composed of gamma, delta, delta', psi and chi chains) and with the beta chain to form the complete DNA polymerase III complex.</text>
</comment>
<dbReference type="EMBL" id="FYAH01000001">
    <property type="protein sequence ID" value="SMY15612.1"/>
    <property type="molecule type" value="Genomic_DNA"/>
</dbReference>
<dbReference type="Pfam" id="PF00929">
    <property type="entry name" value="RNase_T"/>
    <property type="match status" value="1"/>
</dbReference>
<evidence type="ECO:0000256" key="4">
    <source>
        <dbReference type="ARBA" id="ARBA00025483"/>
    </source>
</evidence>
<dbReference type="RefSeq" id="WP_087819818.1">
    <property type="nucleotide sequence ID" value="NZ_FYAH01000001.1"/>
</dbReference>
<accession>A0A1Y6KUA2</accession>
<evidence type="ECO:0000256" key="2">
    <source>
        <dbReference type="ARBA" id="ARBA00022801"/>
    </source>
</evidence>
<name>A0A1Y6KUA2_9GAMM</name>
<protein>
    <submittedName>
        <fullName evidence="7">DNA polymerase III PolC-type</fullName>
        <ecNumber evidence="7">2.7.7.7</ecNumber>
    </submittedName>
</protein>
<dbReference type="Gene3D" id="3.30.420.10">
    <property type="entry name" value="Ribonuclease H-like superfamily/Ribonuclease H"/>
    <property type="match status" value="1"/>
</dbReference>
<dbReference type="CDD" id="cd06127">
    <property type="entry name" value="DEDDh"/>
    <property type="match status" value="1"/>
</dbReference>
<evidence type="ECO:0000256" key="5">
    <source>
        <dbReference type="ARBA" id="ARBA00026073"/>
    </source>
</evidence>
<dbReference type="SMART" id="SM00479">
    <property type="entry name" value="EXOIII"/>
    <property type="match status" value="1"/>
</dbReference>
<dbReference type="GO" id="GO:0003676">
    <property type="term" value="F:nucleic acid binding"/>
    <property type="evidence" value="ECO:0007669"/>
    <property type="project" value="InterPro"/>
</dbReference>
<dbReference type="InterPro" id="IPR013520">
    <property type="entry name" value="Ribonucl_H"/>
</dbReference>
<dbReference type="AlphaFoldDB" id="A0A1Y6KUA2"/>
<dbReference type="InterPro" id="IPR012337">
    <property type="entry name" value="RNaseH-like_sf"/>
</dbReference>
<reference evidence="8" key="1">
    <citation type="submission" date="2017-06" db="EMBL/GenBank/DDBJ databases">
        <authorList>
            <person name="Rodrigo-Torres L."/>
            <person name="Arahal R. D."/>
            <person name="Lucena T."/>
        </authorList>
    </citation>
    <scope>NUCLEOTIDE SEQUENCE [LARGE SCALE GENOMIC DNA]</scope>
    <source>
        <strain evidence="8">type strain: CECT 9192</strain>
    </source>
</reference>
<gene>
    <name evidence="7" type="primary">polC_1</name>
    <name evidence="7" type="ORF">PAQU9191_00835</name>
</gene>
<dbReference type="EC" id="2.7.7.7" evidence="7"/>
<keyword evidence="2" id="KW-0378">Hydrolase</keyword>
<evidence type="ECO:0000313" key="7">
    <source>
        <dbReference type="EMBL" id="SMY15612.1"/>
    </source>
</evidence>
<sequence length="200" mass="22133">MSNHSGEVLDFIAVDVEGNGQSQQEIIELAVVSSHQNTVLEISSWLIRPVVPVTEQAMRFHGITNEDLESSSTTEEIRSEVLEALGKGIVVGHNVSVDTRLIRKQFGEWDPLAIIDTIKLAKYVCPNLRSYSLDEMIKEFSLDIAASERHRAAGDARATAQLFNILLSKLKSTQRNVLTLSQIAGSVDNPFLEDQQGNLF</sequence>
<dbReference type="FunFam" id="3.30.420.10:FF:000045">
    <property type="entry name" value="3'-5' exonuclease DinG"/>
    <property type="match status" value="1"/>
</dbReference>
<dbReference type="SUPFAM" id="SSF53098">
    <property type="entry name" value="Ribonuclease H-like"/>
    <property type="match status" value="1"/>
</dbReference>
<dbReference type="GO" id="GO:0003887">
    <property type="term" value="F:DNA-directed DNA polymerase activity"/>
    <property type="evidence" value="ECO:0007669"/>
    <property type="project" value="UniProtKB-EC"/>
</dbReference>
<keyword evidence="7" id="KW-0548">Nucleotidyltransferase</keyword>
<dbReference type="PANTHER" id="PTHR30231">
    <property type="entry name" value="DNA POLYMERASE III SUBUNIT EPSILON"/>
    <property type="match status" value="1"/>
</dbReference>
<evidence type="ECO:0000313" key="8">
    <source>
        <dbReference type="Proteomes" id="UP000196485"/>
    </source>
</evidence>